<dbReference type="Pfam" id="PF06962">
    <property type="entry name" value="rRNA_methylase"/>
    <property type="match status" value="1"/>
</dbReference>
<dbReference type="CDD" id="cd02440">
    <property type="entry name" value="AdoMet_MTases"/>
    <property type="match status" value="1"/>
</dbReference>
<dbReference type="GO" id="GO:0032259">
    <property type="term" value="P:methylation"/>
    <property type="evidence" value="ECO:0007669"/>
    <property type="project" value="UniProtKB-KW"/>
</dbReference>
<dbReference type="EMBL" id="JAOVQM010000004">
    <property type="protein sequence ID" value="MCV2232338.1"/>
    <property type="molecule type" value="Genomic_DNA"/>
</dbReference>
<name>A0ABT2YBQ7_9MOLU</name>
<dbReference type="Proteomes" id="UP001177160">
    <property type="component" value="Unassembled WGS sequence"/>
</dbReference>
<dbReference type="PANTHER" id="PTHR35276:SF1">
    <property type="entry name" value="TRNA (MNM(5)S(2)U34)-METHYLTRANSFERASE, CHLOROPLASTIC"/>
    <property type="match status" value="1"/>
</dbReference>
<evidence type="ECO:0000313" key="1">
    <source>
        <dbReference type="EMBL" id="MCV2232338.1"/>
    </source>
</evidence>
<reference evidence="1" key="1">
    <citation type="submission" date="2022-09" db="EMBL/GenBank/DDBJ databases">
        <title>Novel Mycoplasma species identified in domestic and wild animals.</title>
        <authorList>
            <person name="Volokhov D.V."/>
            <person name="Furtak V.A."/>
            <person name="Zagorodnyaya T.A."/>
        </authorList>
    </citation>
    <scope>NUCLEOTIDE SEQUENCE</scope>
    <source>
        <strain evidence="1">Oakley</strain>
    </source>
</reference>
<dbReference type="RefSeq" id="WP_263608528.1">
    <property type="nucleotide sequence ID" value="NZ_JAOVQM010000004.1"/>
</dbReference>
<dbReference type="PANTHER" id="PTHR35276">
    <property type="entry name" value="S-ADENOSYL-L-METHIONINE-DEPENDENT METHYLTRANSFERASES SUPERFAMILY PROTEIN"/>
    <property type="match status" value="1"/>
</dbReference>
<accession>A0ABT2YBQ7</accession>
<dbReference type="GO" id="GO:0008168">
    <property type="term" value="F:methyltransferase activity"/>
    <property type="evidence" value="ECO:0007669"/>
    <property type="project" value="UniProtKB-KW"/>
</dbReference>
<sequence>MKDDHIKQFVQNYLKTHVQKTDTIIDATVGNGHDTIYIASLAKQVIGFDIQSKALAVTQEKLMDLGIHNVSLIHDSFEKISTLTSYRGVVFNLGYLPNGDKSITTTAIVTLSTVQTILSQMKVDDFILMTVYPGHDAGKQESEALNVYIKTLDSTFISVIYQIQNRQDAPYVILIEKIKLPKSN</sequence>
<evidence type="ECO:0000313" key="2">
    <source>
        <dbReference type="Proteomes" id="UP001177160"/>
    </source>
</evidence>
<keyword evidence="1" id="KW-0489">Methyltransferase</keyword>
<gene>
    <name evidence="1" type="ORF">N7548_05790</name>
</gene>
<keyword evidence="2" id="KW-1185">Reference proteome</keyword>
<dbReference type="Gene3D" id="3.40.50.150">
    <property type="entry name" value="Vaccinia Virus protein VP39"/>
    <property type="match status" value="1"/>
</dbReference>
<organism evidence="1 2">
    <name type="scientific">Paracholeplasma manati</name>
    <dbReference type="NCBI Taxonomy" id="591373"/>
    <lineage>
        <taxon>Bacteria</taxon>
        <taxon>Bacillati</taxon>
        <taxon>Mycoplasmatota</taxon>
        <taxon>Mollicutes</taxon>
        <taxon>Acholeplasmatales</taxon>
        <taxon>Acholeplasmataceae</taxon>
        <taxon>Paracholeplasma</taxon>
    </lineage>
</organism>
<dbReference type="InterPro" id="IPR010719">
    <property type="entry name" value="MnmM_MeTrfase"/>
</dbReference>
<proteinExistence type="predicted"/>
<protein>
    <submittedName>
        <fullName evidence="1">Class I SAM-dependent methyltransferase</fullName>
    </submittedName>
</protein>
<comment type="caution">
    <text evidence="1">The sequence shown here is derived from an EMBL/GenBank/DDBJ whole genome shotgun (WGS) entry which is preliminary data.</text>
</comment>
<dbReference type="InterPro" id="IPR029063">
    <property type="entry name" value="SAM-dependent_MTases_sf"/>
</dbReference>
<keyword evidence="1" id="KW-0808">Transferase</keyword>
<dbReference type="SUPFAM" id="SSF53335">
    <property type="entry name" value="S-adenosyl-L-methionine-dependent methyltransferases"/>
    <property type="match status" value="1"/>
</dbReference>